<dbReference type="Proteomes" id="UP000004986">
    <property type="component" value="Unassembled WGS sequence"/>
</dbReference>
<keyword evidence="2" id="KW-1185">Reference proteome</keyword>
<dbReference type="HOGENOM" id="CLU_3393699_0_0_6"/>
<organism evidence="1 2">
    <name type="scientific">Pseudomonas syringae pv. pisi str. 1704B</name>
    <dbReference type="NCBI Taxonomy" id="629263"/>
    <lineage>
        <taxon>Bacteria</taxon>
        <taxon>Pseudomonadati</taxon>
        <taxon>Pseudomonadota</taxon>
        <taxon>Gammaproteobacteria</taxon>
        <taxon>Pseudomonadales</taxon>
        <taxon>Pseudomonadaceae</taxon>
        <taxon>Pseudomonas</taxon>
        <taxon>Pseudomonas syringae</taxon>
    </lineage>
</organism>
<comment type="caution">
    <text evidence="1">The sequence shown here is derived from an EMBL/GenBank/DDBJ whole genome shotgun (WGS) entry which is preliminary data.</text>
</comment>
<dbReference type="AlphaFoldDB" id="F3GMD8"/>
<accession>F3GMD8</accession>
<evidence type="ECO:0000313" key="1">
    <source>
        <dbReference type="EMBL" id="EGH48241.1"/>
    </source>
</evidence>
<sequence length="31" mass="3421">GWASKLWPNLLGEIGIYRVTSPGLTDHRIAV</sequence>
<feature type="non-terminal residue" evidence="1">
    <location>
        <position position="1"/>
    </location>
</feature>
<proteinExistence type="predicted"/>
<name>F3GMD8_PSESJ</name>
<gene>
    <name evidence="1" type="ORF">PSYPI_40494</name>
</gene>
<reference evidence="1 2" key="1">
    <citation type="journal article" date="2011" name="PLoS Pathog.">
        <title>Dynamic evolution of pathogenicity revealed by sequencing and comparative genomics of 19 Pseudomonas syringae isolates.</title>
        <authorList>
            <person name="Baltrus D.A."/>
            <person name="Nishimura M.T."/>
            <person name="Romanchuk A."/>
            <person name="Chang J.H."/>
            <person name="Mukhtar M.S."/>
            <person name="Cherkis K."/>
            <person name="Roach J."/>
            <person name="Grant S.R."/>
            <person name="Jones C.D."/>
            <person name="Dangl J.L."/>
        </authorList>
    </citation>
    <scope>NUCLEOTIDE SEQUENCE [LARGE SCALE GENOMIC DNA]</scope>
    <source>
        <strain evidence="1 2">1704B</strain>
    </source>
</reference>
<protein>
    <submittedName>
        <fullName evidence="1">Methionine biosynthesis MetW</fullName>
    </submittedName>
</protein>
<dbReference type="EMBL" id="AEAI01002929">
    <property type="protein sequence ID" value="EGH48241.1"/>
    <property type="molecule type" value="Genomic_DNA"/>
</dbReference>
<evidence type="ECO:0000313" key="2">
    <source>
        <dbReference type="Proteomes" id="UP000004986"/>
    </source>
</evidence>